<proteinExistence type="predicted"/>
<keyword evidence="3" id="KW-1185">Reference proteome</keyword>
<keyword evidence="2" id="KW-0378">Hydrolase</keyword>
<dbReference type="PANTHER" id="PTHR43546:SF3">
    <property type="entry name" value="UPF0173 METAL-DEPENDENT HYDROLASE MJ1163"/>
    <property type="match status" value="1"/>
</dbReference>
<protein>
    <submittedName>
        <fullName evidence="2">Metal-dependent hydrolase</fullName>
    </submittedName>
</protein>
<dbReference type="InterPro" id="IPR050114">
    <property type="entry name" value="UPF0173_UPF0282_UlaG_hydrolase"/>
</dbReference>
<name>A0ABQ3D1Q6_9RHOB</name>
<dbReference type="PANTHER" id="PTHR43546">
    <property type="entry name" value="UPF0173 METAL-DEPENDENT HYDROLASE MJ1163-RELATED"/>
    <property type="match status" value="1"/>
</dbReference>
<dbReference type="RefSeq" id="WP_189640102.1">
    <property type="nucleotide sequence ID" value="NZ_BMZF01000003.1"/>
</dbReference>
<accession>A0ABQ3D1Q6</accession>
<dbReference type="SUPFAM" id="SSF56281">
    <property type="entry name" value="Metallo-hydrolase/oxidoreductase"/>
    <property type="match status" value="1"/>
</dbReference>
<keyword evidence="1" id="KW-0732">Signal</keyword>
<feature type="chain" id="PRO_5047360137" evidence="1">
    <location>
        <begin position="28"/>
        <end position="254"/>
    </location>
</feature>
<dbReference type="InterPro" id="IPR036866">
    <property type="entry name" value="RibonucZ/Hydroxyglut_hydro"/>
</dbReference>
<evidence type="ECO:0000313" key="3">
    <source>
        <dbReference type="Proteomes" id="UP000634455"/>
    </source>
</evidence>
<dbReference type="GO" id="GO:0016787">
    <property type="term" value="F:hydrolase activity"/>
    <property type="evidence" value="ECO:0007669"/>
    <property type="project" value="UniProtKB-KW"/>
</dbReference>
<gene>
    <name evidence="2" type="ORF">GCM10008927_16240</name>
</gene>
<sequence>MYSRRQFLSSGATTLGASIILPYAAHAQTGGSDMFETSLGSITVHPIAHASFVMETPGMVIYNDPVGDPASYAGRPDADLILLTHEHGDHYAPDTLAVLAKDNTKLLTNPAVFDMLPDALKSKAQKIGNGENTTIGDIAIDAIPAYNLAEDRLKYHPKGRDNGYILTIGDSRIYIAGDTEDIPEMRALTDIDLAFVPMNLPYTMDINQAASAIAAFKPKHVYPYHYGESNIDSFGALVAEGDSGTVVHTGPWYS</sequence>
<dbReference type="Gene3D" id="3.60.15.10">
    <property type="entry name" value="Ribonuclease Z/Hydroxyacylglutathione hydrolase-like"/>
    <property type="match status" value="1"/>
</dbReference>
<organism evidence="2 3">
    <name type="scientific">Paramylibacter ulvae</name>
    <dbReference type="NCBI Taxonomy" id="1651968"/>
    <lineage>
        <taxon>Bacteria</taxon>
        <taxon>Pseudomonadati</taxon>
        <taxon>Pseudomonadota</taxon>
        <taxon>Alphaproteobacteria</taxon>
        <taxon>Rhodobacterales</taxon>
        <taxon>Paracoccaceae</taxon>
        <taxon>Paramylibacter</taxon>
    </lineage>
</organism>
<dbReference type="Pfam" id="PF13483">
    <property type="entry name" value="Lactamase_B_3"/>
    <property type="match status" value="1"/>
</dbReference>
<evidence type="ECO:0000313" key="2">
    <source>
        <dbReference type="EMBL" id="GHA51577.1"/>
    </source>
</evidence>
<comment type="caution">
    <text evidence="2">The sequence shown here is derived from an EMBL/GenBank/DDBJ whole genome shotgun (WGS) entry which is preliminary data.</text>
</comment>
<dbReference type="EMBL" id="BMZF01000003">
    <property type="protein sequence ID" value="GHA51577.1"/>
    <property type="molecule type" value="Genomic_DNA"/>
</dbReference>
<reference evidence="3" key="1">
    <citation type="journal article" date="2019" name="Int. J. Syst. Evol. Microbiol.">
        <title>The Global Catalogue of Microorganisms (GCM) 10K type strain sequencing project: providing services to taxonomists for standard genome sequencing and annotation.</title>
        <authorList>
            <consortium name="The Broad Institute Genomics Platform"/>
            <consortium name="The Broad Institute Genome Sequencing Center for Infectious Disease"/>
            <person name="Wu L."/>
            <person name="Ma J."/>
        </authorList>
    </citation>
    <scope>NUCLEOTIDE SEQUENCE [LARGE SCALE GENOMIC DNA]</scope>
    <source>
        <strain evidence="3">KCTC 32465</strain>
    </source>
</reference>
<dbReference type="InterPro" id="IPR006311">
    <property type="entry name" value="TAT_signal"/>
</dbReference>
<dbReference type="PROSITE" id="PS51318">
    <property type="entry name" value="TAT"/>
    <property type="match status" value="1"/>
</dbReference>
<dbReference type="Proteomes" id="UP000634455">
    <property type="component" value="Unassembled WGS sequence"/>
</dbReference>
<feature type="signal peptide" evidence="1">
    <location>
        <begin position="1"/>
        <end position="27"/>
    </location>
</feature>
<evidence type="ECO:0000256" key="1">
    <source>
        <dbReference type="SAM" id="SignalP"/>
    </source>
</evidence>